<evidence type="ECO:0000313" key="1">
    <source>
        <dbReference type="EMBL" id="MBB3062647.1"/>
    </source>
</evidence>
<comment type="caution">
    <text evidence="1">The sequence shown here is derived from an EMBL/GenBank/DDBJ whole genome shotgun (WGS) entry which is preliminary data.</text>
</comment>
<accession>A0A7W4WF50</accession>
<reference evidence="1 2" key="1">
    <citation type="submission" date="2020-08" db="EMBL/GenBank/DDBJ databases">
        <title>Genomic Encyclopedia of Type Strains, Phase III (KMG-III): the genomes of soil and plant-associated and newly described type strains.</title>
        <authorList>
            <person name="Whitman W."/>
        </authorList>
    </citation>
    <scope>NUCLEOTIDE SEQUENCE [LARGE SCALE GENOMIC DNA]</scope>
    <source>
        <strain evidence="1 2">CECT 8799</strain>
    </source>
</reference>
<sequence>MEIRTVRYLSFSALLLVLIVAGCNNKVCDDERGKPAPIPFPHAGVVQG</sequence>
<evidence type="ECO:0008006" key="3">
    <source>
        <dbReference type="Google" id="ProtNLM"/>
    </source>
</evidence>
<gene>
    <name evidence="1" type="ORF">FHS09_003496</name>
</gene>
<dbReference type="RefSeq" id="WP_183462107.1">
    <property type="nucleotide sequence ID" value="NZ_JACHWZ010000018.1"/>
</dbReference>
<protein>
    <recommendedName>
        <fullName evidence="3">Lipoprotein</fullName>
    </recommendedName>
</protein>
<evidence type="ECO:0000313" key="2">
    <source>
        <dbReference type="Proteomes" id="UP000535937"/>
    </source>
</evidence>
<proteinExistence type="predicted"/>
<name>A0A7W4WF50_9GAMM</name>
<keyword evidence="2" id="KW-1185">Reference proteome</keyword>
<dbReference type="AlphaFoldDB" id="A0A7W4WF50"/>
<organism evidence="1 2">
    <name type="scientific">Microbulbifer rhizosphaerae</name>
    <dbReference type="NCBI Taxonomy" id="1562603"/>
    <lineage>
        <taxon>Bacteria</taxon>
        <taxon>Pseudomonadati</taxon>
        <taxon>Pseudomonadota</taxon>
        <taxon>Gammaproteobacteria</taxon>
        <taxon>Cellvibrionales</taxon>
        <taxon>Microbulbiferaceae</taxon>
        <taxon>Microbulbifer</taxon>
    </lineage>
</organism>
<dbReference type="EMBL" id="JACHWZ010000018">
    <property type="protein sequence ID" value="MBB3062647.1"/>
    <property type="molecule type" value="Genomic_DNA"/>
</dbReference>
<dbReference type="Proteomes" id="UP000535937">
    <property type="component" value="Unassembled WGS sequence"/>
</dbReference>
<dbReference type="PROSITE" id="PS51257">
    <property type="entry name" value="PROKAR_LIPOPROTEIN"/>
    <property type="match status" value="1"/>
</dbReference>